<evidence type="ECO:0000259" key="2">
    <source>
        <dbReference type="Pfam" id="PF10481"/>
    </source>
</evidence>
<dbReference type="GO" id="GO:0010389">
    <property type="term" value="P:regulation of G2/M transition of mitotic cell cycle"/>
    <property type="evidence" value="ECO:0007669"/>
    <property type="project" value="TreeGrafter"/>
</dbReference>
<evidence type="ECO:0000313" key="3">
    <source>
        <dbReference type="EMBL" id="KFP28221.1"/>
    </source>
</evidence>
<dbReference type="Pfam" id="PF10481">
    <property type="entry name" value="CENP-F_N"/>
    <property type="match status" value="1"/>
</dbReference>
<protein>
    <submittedName>
        <fullName evidence="3">Centromere protein F</fullName>
    </submittedName>
</protein>
<dbReference type="InterPro" id="IPR043513">
    <property type="entry name" value="Cenp-F"/>
</dbReference>
<dbReference type="AlphaFoldDB" id="A0A091JVS4"/>
<dbReference type="GO" id="GO:0008017">
    <property type="term" value="F:microtubule binding"/>
    <property type="evidence" value="ECO:0007669"/>
    <property type="project" value="InterPro"/>
</dbReference>
<dbReference type="GO" id="GO:0070840">
    <property type="term" value="F:dynein complex binding"/>
    <property type="evidence" value="ECO:0007669"/>
    <property type="project" value="TreeGrafter"/>
</dbReference>
<dbReference type="Proteomes" id="UP000053615">
    <property type="component" value="Unassembled WGS sequence"/>
</dbReference>
<dbReference type="GO" id="GO:0000922">
    <property type="term" value="C:spindle pole"/>
    <property type="evidence" value="ECO:0007669"/>
    <property type="project" value="TreeGrafter"/>
</dbReference>
<keyword evidence="1" id="KW-0175">Coiled coil</keyword>
<dbReference type="GO" id="GO:0005634">
    <property type="term" value="C:nucleus"/>
    <property type="evidence" value="ECO:0007669"/>
    <property type="project" value="TreeGrafter"/>
</dbReference>
<evidence type="ECO:0000313" key="4">
    <source>
        <dbReference type="Proteomes" id="UP000053615"/>
    </source>
</evidence>
<proteinExistence type="predicted"/>
<dbReference type="EMBL" id="KK531710">
    <property type="protein sequence ID" value="KFP28221.1"/>
    <property type="molecule type" value="Genomic_DNA"/>
</dbReference>
<dbReference type="PANTHER" id="PTHR18874:SF10">
    <property type="entry name" value="CENTROMERE PROTEIN F"/>
    <property type="match status" value="1"/>
</dbReference>
<evidence type="ECO:0000256" key="1">
    <source>
        <dbReference type="SAM" id="Coils"/>
    </source>
</evidence>
<feature type="non-terminal residue" evidence="3">
    <location>
        <position position="110"/>
    </location>
</feature>
<feature type="domain" description="Centromere protein Cenp-F N-terminal" evidence="2">
    <location>
        <begin position="1"/>
        <end position="104"/>
    </location>
</feature>
<gene>
    <name evidence="3" type="ORF">N325_00666</name>
</gene>
<dbReference type="PANTHER" id="PTHR18874">
    <property type="entry name" value="CMF/LEK/CENP CELL DIVISION-RELATED"/>
    <property type="match status" value="1"/>
</dbReference>
<dbReference type="InterPro" id="IPR018463">
    <property type="entry name" value="Centromere_CenpF_N"/>
</dbReference>
<accession>A0A091JVS4</accession>
<reference evidence="3 4" key="1">
    <citation type="submission" date="2014-04" db="EMBL/GenBank/DDBJ databases">
        <title>Genome evolution of avian class.</title>
        <authorList>
            <person name="Zhang G."/>
            <person name="Li C."/>
        </authorList>
    </citation>
    <scope>NUCLEOTIDE SEQUENCE [LARGE SCALE GENOMIC DNA]</scope>
    <source>
        <strain evidence="3">BGI_N325</strain>
    </source>
</reference>
<sequence>MSWSGDGKKDDHSVVVVWKTHQLEIQAKKLKKEHQQRQFQLASLEEALQKEKVENEKKALKRENWSLMELSDSFEKAEQKISHDLQMKEFQVNIQSGQLNSTKTEEMKRL</sequence>
<dbReference type="GO" id="GO:0000278">
    <property type="term" value="P:mitotic cell cycle"/>
    <property type="evidence" value="ECO:0007669"/>
    <property type="project" value="TreeGrafter"/>
</dbReference>
<feature type="coiled-coil region" evidence="1">
    <location>
        <begin position="27"/>
        <end position="70"/>
    </location>
</feature>
<keyword evidence="4" id="KW-1185">Reference proteome</keyword>
<name>A0A091JVS4_COLST</name>
<dbReference type="GO" id="GO:0051310">
    <property type="term" value="P:metaphase chromosome alignment"/>
    <property type="evidence" value="ECO:0007669"/>
    <property type="project" value="TreeGrafter"/>
</dbReference>
<organism evidence="3 4">
    <name type="scientific">Colius striatus</name>
    <name type="common">Speckled mousebird</name>
    <dbReference type="NCBI Taxonomy" id="57412"/>
    <lineage>
        <taxon>Eukaryota</taxon>
        <taxon>Metazoa</taxon>
        <taxon>Chordata</taxon>
        <taxon>Craniata</taxon>
        <taxon>Vertebrata</taxon>
        <taxon>Euteleostomi</taxon>
        <taxon>Archelosauria</taxon>
        <taxon>Archosauria</taxon>
        <taxon>Dinosauria</taxon>
        <taxon>Saurischia</taxon>
        <taxon>Theropoda</taxon>
        <taxon>Coelurosauria</taxon>
        <taxon>Aves</taxon>
        <taxon>Neognathae</taxon>
        <taxon>Neoaves</taxon>
        <taxon>Telluraves</taxon>
        <taxon>Coraciimorphae</taxon>
        <taxon>Coliiformes</taxon>
        <taxon>Coliidae</taxon>
        <taxon>Colius</taxon>
    </lineage>
</organism>
<dbReference type="GO" id="GO:0000775">
    <property type="term" value="C:chromosome, centromeric region"/>
    <property type="evidence" value="ECO:0007669"/>
    <property type="project" value="InterPro"/>
</dbReference>